<dbReference type="GeneID" id="90025787"/>
<evidence type="ECO:0000256" key="4">
    <source>
        <dbReference type="ARBA" id="ARBA00022540"/>
    </source>
</evidence>
<comment type="caution">
    <text evidence="9">The sequence shown here is derived from an EMBL/GenBank/DDBJ whole genome shotgun (WGS) entry which is preliminary data.</text>
</comment>
<dbReference type="PANTHER" id="PTHR45989:SF1">
    <property type="entry name" value="TRANSLATION INITIATION FACTOR EIF-2B SUBUNIT GAMMA"/>
    <property type="match status" value="1"/>
</dbReference>
<dbReference type="GO" id="GO:0002183">
    <property type="term" value="P:cytoplasmic translational initiation"/>
    <property type="evidence" value="ECO:0007669"/>
    <property type="project" value="TreeGrafter"/>
</dbReference>
<reference evidence="9 10" key="1">
    <citation type="submission" date="2023-08" db="EMBL/GenBank/DDBJ databases">
        <title>Black Yeasts Isolated from many extreme environments.</title>
        <authorList>
            <person name="Coleine C."/>
            <person name="Stajich J.E."/>
            <person name="Selbmann L."/>
        </authorList>
    </citation>
    <scope>NUCLEOTIDE SEQUENCE [LARGE SCALE GENOMIC DNA]</scope>
    <source>
        <strain evidence="9 10">CCFEE 5910</strain>
    </source>
</reference>
<dbReference type="InterPro" id="IPR051960">
    <property type="entry name" value="eIF2B_gamma"/>
</dbReference>
<dbReference type="Proteomes" id="UP001309876">
    <property type="component" value="Unassembled WGS sequence"/>
</dbReference>
<evidence type="ECO:0000256" key="7">
    <source>
        <dbReference type="SAM" id="MobiDB-lite"/>
    </source>
</evidence>
<comment type="similarity">
    <text evidence="2">Belongs to the eIF-2B gamma/epsilon subunits family.</text>
</comment>
<dbReference type="GO" id="GO:0003743">
    <property type="term" value="F:translation initiation factor activity"/>
    <property type="evidence" value="ECO:0007669"/>
    <property type="project" value="UniProtKB-KW"/>
</dbReference>
<evidence type="ECO:0000256" key="6">
    <source>
        <dbReference type="ARBA" id="ARBA00046432"/>
    </source>
</evidence>
<dbReference type="GO" id="GO:0005851">
    <property type="term" value="C:eukaryotic translation initiation factor 2B complex"/>
    <property type="evidence" value="ECO:0007669"/>
    <property type="project" value="TreeGrafter"/>
</dbReference>
<name>A0AAN7T604_9EURO</name>
<dbReference type="Gene3D" id="2.160.10.10">
    <property type="entry name" value="Hexapeptide repeat proteins"/>
    <property type="match status" value="1"/>
</dbReference>
<evidence type="ECO:0000313" key="10">
    <source>
        <dbReference type="Proteomes" id="UP001309876"/>
    </source>
</evidence>
<dbReference type="SUPFAM" id="SSF51161">
    <property type="entry name" value="Trimeric LpxA-like enzymes"/>
    <property type="match status" value="1"/>
</dbReference>
<gene>
    <name evidence="9" type="primary">GCD1</name>
    <name evidence="9" type="ORF">LTR05_000354</name>
</gene>
<evidence type="ECO:0000256" key="2">
    <source>
        <dbReference type="ARBA" id="ARBA00007878"/>
    </source>
</evidence>
<evidence type="ECO:0000256" key="1">
    <source>
        <dbReference type="ARBA" id="ARBA00004514"/>
    </source>
</evidence>
<evidence type="ECO:0000259" key="8">
    <source>
        <dbReference type="Pfam" id="PF25087"/>
    </source>
</evidence>
<dbReference type="InterPro" id="IPR056729">
    <property type="entry name" value="GMPPB_C"/>
</dbReference>
<keyword evidence="5" id="KW-0648">Protein biosynthesis</keyword>
<organism evidence="9 10">
    <name type="scientific">Lithohypha guttulata</name>
    <dbReference type="NCBI Taxonomy" id="1690604"/>
    <lineage>
        <taxon>Eukaryota</taxon>
        <taxon>Fungi</taxon>
        <taxon>Dikarya</taxon>
        <taxon>Ascomycota</taxon>
        <taxon>Pezizomycotina</taxon>
        <taxon>Eurotiomycetes</taxon>
        <taxon>Chaetothyriomycetidae</taxon>
        <taxon>Chaetothyriales</taxon>
        <taxon>Trichomeriaceae</taxon>
        <taxon>Lithohypha</taxon>
    </lineage>
</organism>
<dbReference type="RefSeq" id="XP_064753763.1">
    <property type="nucleotide sequence ID" value="XM_064900451.1"/>
</dbReference>
<feature type="compositionally biased region" description="Low complexity" evidence="7">
    <location>
        <begin position="400"/>
        <end position="411"/>
    </location>
</feature>
<keyword evidence="3" id="KW-0963">Cytoplasm</keyword>
<keyword evidence="4 9" id="KW-0396">Initiation factor</keyword>
<feature type="domain" description="Mannose-1-phosphate guanyltransferase C-terminal" evidence="8">
    <location>
        <begin position="413"/>
        <end position="502"/>
    </location>
</feature>
<feature type="region of interest" description="Disordered" evidence="7">
    <location>
        <begin position="307"/>
        <end position="361"/>
    </location>
</feature>
<dbReference type="EMBL" id="JAVRRJ010000001">
    <property type="protein sequence ID" value="KAK5090184.1"/>
    <property type="molecule type" value="Genomic_DNA"/>
</dbReference>
<dbReference type="PANTHER" id="PTHR45989">
    <property type="entry name" value="TRANSLATION INITIATION FACTOR EIF-2B SUBUNIT GAMMA"/>
    <property type="match status" value="1"/>
</dbReference>
<proteinExistence type="inferred from homology"/>
<dbReference type="AlphaFoldDB" id="A0AAN7T604"/>
<protein>
    <submittedName>
        <fullName evidence="9">Translation initiation factor eIF-2B subunit gamma</fullName>
    </submittedName>
</protein>
<dbReference type="Pfam" id="PF25087">
    <property type="entry name" value="GMPPB_C"/>
    <property type="match status" value="1"/>
</dbReference>
<dbReference type="GO" id="GO:0005085">
    <property type="term" value="F:guanyl-nucleotide exchange factor activity"/>
    <property type="evidence" value="ECO:0007669"/>
    <property type="project" value="TreeGrafter"/>
</dbReference>
<comment type="subunit">
    <text evidence="6">Component of the translation initiation factor 2B (eIF2B) complex which is a heterodecamer of two sets of five different subunits: alpha, beta, gamma, delta and epsilon. Subunits alpha, beta and delta comprise a regulatory subcomplex and subunits epsilon and gamma comprise a catalytic subcomplex. Within the complex, the hexameric regulatory complex resides at the center, with the two heterodimeric catalytic subcomplexes bound on opposite sides.</text>
</comment>
<feature type="compositionally biased region" description="Polar residues" evidence="7">
    <location>
        <begin position="307"/>
        <end position="331"/>
    </location>
</feature>
<evidence type="ECO:0000313" key="9">
    <source>
        <dbReference type="EMBL" id="KAK5090184.1"/>
    </source>
</evidence>
<sequence>MGVTDITIITPPASKKPIEAALAQHPDLTALPSPKPDLLAPADLEFNTPTAELLRLPEVQNVIKSDFLLLPCDLICDIPGDALLESYLISMAGIAGTGADFGTQSQLKTRNQFGLGAEGSGRRGGLSVWYNTVNREESVKKEECDFMGTVALDTYHKAPLQKVSELPDGRLRKLVWTTPMSEVFEEAEENKAWRIRQSLLRRYGSVKCMTQYRDSHIYFFPKWVKEFAMQNEDFESISEDLVGTWAKAEWRKPTFRAQFGANKIFKKASAPTTNGTGTESRNKNIEEEIDLLSLSSTQITQHVPNATQLKPSQPIQFASRVQGTNPEDSMISTTTDESTQDDEDGQGNEQDSSIPHLPPMLSFMLSSAPSAPLVRRVDSTPLLLSVSLLLAKLPSHDQISSTTTPSPFSHPSKIHPTSQPPQQHCTIKQSCIGSNCTIGAGARIQDCVIMDGAQIGEKAVISGSVIGKKAVIGKGSKLKDCEVQDGMVVGEGVDVKNEKFLVGGFEEGDDFGEEDDDDE</sequence>
<feature type="region of interest" description="Disordered" evidence="7">
    <location>
        <begin position="397"/>
        <end position="421"/>
    </location>
</feature>
<accession>A0AAN7T604</accession>
<comment type="subcellular location">
    <subcellularLocation>
        <location evidence="1">Cytoplasm</location>
        <location evidence="1">Cytosol</location>
    </subcellularLocation>
</comment>
<dbReference type="InterPro" id="IPR011004">
    <property type="entry name" value="Trimer_LpxA-like_sf"/>
</dbReference>
<dbReference type="GO" id="GO:0005829">
    <property type="term" value="C:cytosol"/>
    <property type="evidence" value="ECO:0007669"/>
    <property type="project" value="UniProtKB-SubCell"/>
</dbReference>
<keyword evidence="10" id="KW-1185">Reference proteome</keyword>
<evidence type="ECO:0000256" key="3">
    <source>
        <dbReference type="ARBA" id="ARBA00022490"/>
    </source>
</evidence>
<evidence type="ECO:0000256" key="5">
    <source>
        <dbReference type="ARBA" id="ARBA00022917"/>
    </source>
</evidence>